<organism evidence="1 2">
    <name type="scientific">Dyadobacter subterraneus</name>
    <dbReference type="NCBI Taxonomy" id="2773304"/>
    <lineage>
        <taxon>Bacteria</taxon>
        <taxon>Pseudomonadati</taxon>
        <taxon>Bacteroidota</taxon>
        <taxon>Cytophagia</taxon>
        <taxon>Cytophagales</taxon>
        <taxon>Spirosomataceae</taxon>
        <taxon>Dyadobacter</taxon>
    </lineage>
</organism>
<gene>
    <name evidence="1" type="ORF">IEE83_10770</name>
</gene>
<protein>
    <submittedName>
        <fullName evidence="1">DUF2000 domain-containing protein</fullName>
    </submittedName>
</protein>
<proteinExistence type="predicted"/>
<dbReference type="Gene3D" id="3.40.1490.10">
    <property type="entry name" value="Bit1"/>
    <property type="match status" value="1"/>
</dbReference>
<dbReference type="SUPFAM" id="SSF102462">
    <property type="entry name" value="Peptidyl-tRNA hydrolase II"/>
    <property type="match status" value="1"/>
</dbReference>
<sequence>MRYENKIVMVVRNDLETWQKLNVASFLASSVAIGFPETHGQPLINASGSQYLPLMKHPVLVYKADSPQQIIRAFNRAKDRELAIGIYTQPLFSTRNEEQNLSEIAKETDESQELAGIIIYGENRKVDKAIDGLKLHD</sequence>
<dbReference type="Pfam" id="PF09391">
    <property type="entry name" value="DUF2000"/>
    <property type="match status" value="1"/>
</dbReference>
<dbReference type="InterPro" id="IPR023476">
    <property type="entry name" value="Pep_tRNA_hydro_II_dom_sf"/>
</dbReference>
<accession>A0ABR9WAD9</accession>
<reference evidence="2" key="1">
    <citation type="submission" date="2023-07" db="EMBL/GenBank/DDBJ databases">
        <title>Dyadobacter sp. nov 'subterranea' isolated from contaminted grondwater.</title>
        <authorList>
            <person name="Szabo I."/>
            <person name="Al-Omari J."/>
            <person name="Szerdahelyi S.G."/>
            <person name="Rado J."/>
        </authorList>
    </citation>
    <scope>NUCLEOTIDE SEQUENCE [LARGE SCALE GENOMIC DNA]</scope>
    <source>
        <strain evidence="2">UP-52</strain>
    </source>
</reference>
<keyword evidence="2" id="KW-1185">Reference proteome</keyword>
<comment type="caution">
    <text evidence="1">The sequence shown here is derived from an EMBL/GenBank/DDBJ whole genome shotgun (WGS) entry which is preliminary data.</text>
</comment>
<dbReference type="RefSeq" id="WP_194120575.1">
    <property type="nucleotide sequence ID" value="NZ_JACYGY010000001.1"/>
</dbReference>
<evidence type="ECO:0000313" key="1">
    <source>
        <dbReference type="EMBL" id="MBE9462363.1"/>
    </source>
</evidence>
<dbReference type="Proteomes" id="UP000634134">
    <property type="component" value="Unassembled WGS sequence"/>
</dbReference>
<evidence type="ECO:0000313" key="2">
    <source>
        <dbReference type="Proteomes" id="UP000634134"/>
    </source>
</evidence>
<dbReference type="EMBL" id="JACYGY010000001">
    <property type="protein sequence ID" value="MBE9462363.1"/>
    <property type="molecule type" value="Genomic_DNA"/>
</dbReference>
<dbReference type="InterPro" id="IPR018988">
    <property type="entry name" value="DUF2000"/>
</dbReference>
<name>A0ABR9WAD9_9BACT</name>